<evidence type="ECO:0000313" key="1">
    <source>
        <dbReference type="EMBL" id="KAF8431203.1"/>
    </source>
</evidence>
<sequence>MDEVDRVLNSAVSRLILQFAQTMEKAGAEPTRINHIRMEAESVTFSTEWSVLLEELQSSLYDTAHSHYSKWVRCGTKSSQ</sequence>
<gene>
    <name evidence="1" type="ORF">L210DRAFT_816559</name>
</gene>
<name>A0AAD4BIK7_BOLED</name>
<dbReference type="AlphaFoldDB" id="A0AAD4BIK7"/>
<reference evidence="1" key="2">
    <citation type="journal article" date="2020" name="Nat. Commun.">
        <title>Large-scale genome sequencing of mycorrhizal fungi provides insights into the early evolution of symbiotic traits.</title>
        <authorList>
            <person name="Miyauchi S."/>
            <person name="Kiss E."/>
            <person name="Kuo A."/>
            <person name="Drula E."/>
            <person name="Kohler A."/>
            <person name="Sanchez-Garcia M."/>
            <person name="Morin E."/>
            <person name="Andreopoulos B."/>
            <person name="Barry K.W."/>
            <person name="Bonito G."/>
            <person name="Buee M."/>
            <person name="Carver A."/>
            <person name="Chen C."/>
            <person name="Cichocki N."/>
            <person name="Clum A."/>
            <person name="Culley D."/>
            <person name="Crous P.W."/>
            <person name="Fauchery L."/>
            <person name="Girlanda M."/>
            <person name="Hayes R.D."/>
            <person name="Keri Z."/>
            <person name="LaButti K."/>
            <person name="Lipzen A."/>
            <person name="Lombard V."/>
            <person name="Magnuson J."/>
            <person name="Maillard F."/>
            <person name="Murat C."/>
            <person name="Nolan M."/>
            <person name="Ohm R.A."/>
            <person name="Pangilinan J."/>
            <person name="Pereira M.F."/>
            <person name="Perotto S."/>
            <person name="Peter M."/>
            <person name="Pfister S."/>
            <person name="Riley R."/>
            <person name="Sitrit Y."/>
            <person name="Stielow J.B."/>
            <person name="Szollosi G."/>
            <person name="Zifcakova L."/>
            <person name="Stursova M."/>
            <person name="Spatafora J.W."/>
            <person name="Tedersoo L."/>
            <person name="Vaario L.M."/>
            <person name="Yamada A."/>
            <person name="Yan M."/>
            <person name="Wang P."/>
            <person name="Xu J."/>
            <person name="Bruns T."/>
            <person name="Baldrian P."/>
            <person name="Vilgalys R."/>
            <person name="Dunand C."/>
            <person name="Henrissat B."/>
            <person name="Grigoriev I.V."/>
            <person name="Hibbett D."/>
            <person name="Nagy L.G."/>
            <person name="Martin F.M."/>
        </authorList>
    </citation>
    <scope>NUCLEOTIDE SEQUENCE</scope>
    <source>
        <strain evidence="1">BED1</strain>
    </source>
</reference>
<evidence type="ECO:0000313" key="2">
    <source>
        <dbReference type="Proteomes" id="UP001194468"/>
    </source>
</evidence>
<reference evidence="1" key="1">
    <citation type="submission" date="2019-10" db="EMBL/GenBank/DDBJ databases">
        <authorList>
            <consortium name="DOE Joint Genome Institute"/>
            <person name="Kuo A."/>
            <person name="Miyauchi S."/>
            <person name="Kiss E."/>
            <person name="Drula E."/>
            <person name="Kohler A."/>
            <person name="Sanchez-Garcia M."/>
            <person name="Andreopoulos B."/>
            <person name="Barry K.W."/>
            <person name="Bonito G."/>
            <person name="Buee M."/>
            <person name="Carver A."/>
            <person name="Chen C."/>
            <person name="Cichocki N."/>
            <person name="Clum A."/>
            <person name="Culley D."/>
            <person name="Crous P.W."/>
            <person name="Fauchery L."/>
            <person name="Girlanda M."/>
            <person name="Hayes R."/>
            <person name="Keri Z."/>
            <person name="LaButti K."/>
            <person name="Lipzen A."/>
            <person name="Lombard V."/>
            <person name="Magnuson J."/>
            <person name="Maillard F."/>
            <person name="Morin E."/>
            <person name="Murat C."/>
            <person name="Nolan M."/>
            <person name="Ohm R."/>
            <person name="Pangilinan J."/>
            <person name="Pereira M."/>
            <person name="Perotto S."/>
            <person name="Peter M."/>
            <person name="Riley R."/>
            <person name="Sitrit Y."/>
            <person name="Stielow B."/>
            <person name="Szollosi G."/>
            <person name="Zifcakova L."/>
            <person name="Stursova M."/>
            <person name="Spatafora J.W."/>
            <person name="Tedersoo L."/>
            <person name="Vaario L.-M."/>
            <person name="Yamada A."/>
            <person name="Yan M."/>
            <person name="Wang P."/>
            <person name="Xu J."/>
            <person name="Bruns T."/>
            <person name="Baldrian P."/>
            <person name="Vilgalys R."/>
            <person name="Henrissat B."/>
            <person name="Grigoriev I.V."/>
            <person name="Hibbett D."/>
            <person name="Nagy L.G."/>
            <person name="Martin F.M."/>
        </authorList>
    </citation>
    <scope>NUCLEOTIDE SEQUENCE</scope>
    <source>
        <strain evidence="1">BED1</strain>
    </source>
</reference>
<feature type="non-terminal residue" evidence="1">
    <location>
        <position position="80"/>
    </location>
</feature>
<proteinExistence type="predicted"/>
<dbReference type="Proteomes" id="UP001194468">
    <property type="component" value="Unassembled WGS sequence"/>
</dbReference>
<keyword evidence="2" id="KW-1185">Reference proteome</keyword>
<protein>
    <submittedName>
        <fullName evidence="1">Uncharacterized protein</fullName>
    </submittedName>
</protein>
<accession>A0AAD4BIK7</accession>
<comment type="caution">
    <text evidence="1">The sequence shown here is derived from an EMBL/GenBank/DDBJ whole genome shotgun (WGS) entry which is preliminary data.</text>
</comment>
<dbReference type="EMBL" id="WHUW01000052">
    <property type="protein sequence ID" value="KAF8431203.1"/>
    <property type="molecule type" value="Genomic_DNA"/>
</dbReference>
<organism evidence="1 2">
    <name type="scientific">Boletus edulis BED1</name>
    <dbReference type="NCBI Taxonomy" id="1328754"/>
    <lineage>
        <taxon>Eukaryota</taxon>
        <taxon>Fungi</taxon>
        <taxon>Dikarya</taxon>
        <taxon>Basidiomycota</taxon>
        <taxon>Agaricomycotina</taxon>
        <taxon>Agaricomycetes</taxon>
        <taxon>Agaricomycetidae</taxon>
        <taxon>Boletales</taxon>
        <taxon>Boletineae</taxon>
        <taxon>Boletaceae</taxon>
        <taxon>Boletoideae</taxon>
        <taxon>Boletus</taxon>
    </lineage>
</organism>